<dbReference type="PANTHER" id="PTHR13504:SF33">
    <property type="entry name" value="FIC FAMILY PROTEIN"/>
    <property type="match status" value="1"/>
</dbReference>
<gene>
    <name evidence="4" type="ORF">DYP60_05120</name>
</gene>
<feature type="domain" description="Fido" evidence="3">
    <location>
        <begin position="113"/>
        <end position="271"/>
    </location>
</feature>
<dbReference type="InterPro" id="IPR036388">
    <property type="entry name" value="WH-like_DNA-bd_sf"/>
</dbReference>
<dbReference type="InterPro" id="IPR003812">
    <property type="entry name" value="Fido"/>
</dbReference>
<dbReference type="Proteomes" id="UP000264002">
    <property type="component" value="Unassembled WGS sequence"/>
</dbReference>
<keyword evidence="2" id="KW-0067">ATP-binding</keyword>
<dbReference type="AlphaFoldDB" id="A0A372MJ43"/>
<dbReference type="PROSITE" id="PS51459">
    <property type="entry name" value="FIDO"/>
    <property type="match status" value="1"/>
</dbReference>
<dbReference type="GO" id="GO:0006355">
    <property type="term" value="P:regulation of DNA-templated transcription"/>
    <property type="evidence" value="ECO:0007669"/>
    <property type="project" value="UniProtKB-ARBA"/>
</dbReference>
<dbReference type="GO" id="GO:0005524">
    <property type="term" value="F:ATP binding"/>
    <property type="evidence" value="ECO:0007669"/>
    <property type="project" value="UniProtKB-KW"/>
</dbReference>
<reference evidence="5" key="1">
    <citation type="submission" date="2018-08" db="EMBL/GenBank/DDBJ databases">
        <authorList>
            <person name="Grouzdev D.S."/>
            <person name="Krutkina M.S."/>
        </authorList>
    </citation>
    <scope>NUCLEOTIDE SEQUENCE [LARGE SCALE GENOMIC DNA]</scope>
    <source>
        <strain evidence="5">4-11</strain>
    </source>
</reference>
<evidence type="ECO:0000256" key="2">
    <source>
        <dbReference type="PIRSR" id="PIRSR640198-2"/>
    </source>
</evidence>
<dbReference type="RefSeq" id="WP_117329809.1">
    <property type="nucleotide sequence ID" value="NZ_QUWK01000004.1"/>
</dbReference>
<keyword evidence="2" id="KW-0547">Nucleotide-binding</keyword>
<reference evidence="4 5" key="2">
    <citation type="submission" date="2018-09" db="EMBL/GenBank/DDBJ databases">
        <title>Genome of Sphaerochaeta halotolerans strain 4-11.</title>
        <authorList>
            <person name="Nazina T.N."/>
            <person name="Sokolova D.S."/>
        </authorList>
    </citation>
    <scope>NUCLEOTIDE SEQUENCE [LARGE SCALE GENOMIC DNA]</scope>
    <source>
        <strain evidence="4 5">4-11</strain>
    </source>
</reference>
<accession>A0A372MJ43</accession>
<evidence type="ECO:0000256" key="1">
    <source>
        <dbReference type="PIRSR" id="PIRSR640198-1"/>
    </source>
</evidence>
<feature type="binding site" evidence="2">
    <location>
        <begin position="210"/>
        <end position="217"/>
    </location>
    <ligand>
        <name>ATP</name>
        <dbReference type="ChEBI" id="CHEBI:30616"/>
    </ligand>
</feature>
<dbReference type="InterPro" id="IPR011991">
    <property type="entry name" value="ArsR-like_HTH"/>
</dbReference>
<dbReference type="SUPFAM" id="SSF46785">
    <property type="entry name" value="Winged helix' DNA-binding domain"/>
    <property type="match status" value="1"/>
</dbReference>
<dbReference type="InterPro" id="IPR036597">
    <property type="entry name" value="Fido-like_dom_sf"/>
</dbReference>
<dbReference type="EMBL" id="QUWK01000004">
    <property type="protein sequence ID" value="RFU95398.1"/>
    <property type="molecule type" value="Genomic_DNA"/>
</dbReference>
<evidence type="ECO:0000313" key="4">
    <source>
        <dbReference type="EMBL" id="RFU95398.1"/>
    </source>
</evidence>
<dbReference type="InterPro" id="IPR040198">
    <property type="entry name" value="Fido_containing"/>
</dbReference>
<feature type="binding site" evidence="2">
    <location>
        <begin position="248"/>
        <end position="249"/>
    </location>
    <ligand>
        <name>ATP</name>
        <dbReference type="ChEBI" id="CHEBI:30616"/>
    </ligand>
</feature>
<dbReference type="CDD" id="cd00090">
    <property type="entry name" value="HTH_ARSR"/>
    <property type="match status" value="1"/>
</dbReference>
<evidence type="ECO:0000259" key="3">
    <source>
        <dbReference type="PROSITE" id="PS51459"/>
    </source>
</evidence>
<protein>
    <submittedName>
        <fullName evidence="4">Fic family protein</fullName>
    </submittedName>
</protein>
<evidence type="ECO:0000313" key="5">
    <source>
        <dbReference type="Proteomes" id="UP000264002"/>
    </source>
</evidence>
<dbReference type="Gene3D" id="1.10.3290.10">
    <property type="entry name" value="Fido-like domain"/>
    <property type="match status" value="1"/>
</dbReference>
<dbReference type="SUPFAM" id="SSF140931">
    <property type="entry name" value="Fic-like"/>
    <property type="match status" value="1"/>
</dbReference>
<name>A0A372MJ43_9SPIR</name>
<feature type="active site" evidence="1">
    <location>
        <position position="206"/>
    </location>
</feature>
<dbReference type="Pfam" id="PF13776">
    <property type="entry name" value="DUF4172"/>
    <property type="match status" value="1"/>
</dbReference>
<dbReference type="InterPro" id="IPR025230">
    <property type="entry name" value="DUF4172"/>
</dbReference>
<dbReference type="Pfam" id="PF02661">
    <property type="entry name" value="Fic"/>
    <property type="match status" value="1"/>
</dbReference>
<sequence>MYIYENPTWPHFTWEKEALLEPLANTTFLQGEVLGRMKSLGFELQRESNWHVVSENIISSSAIEGEHLNYGQVRSSVARHLNIPYAQSEISDHHIDGIVSMMFDAIENYNSPLTLERLFGWHASLFPTGFSGIRRIHVGQLRGDEEGRMQVVSRSQGPMEIVHFQAPKAVQLPYELSQFLSWINAPSEEHPIVRSAIAHLWFITLHPFEDGNGRLARAITDMMLSRSDGTGKRFYSMSAQIQKEKDGYYAILEKTQKGTLDITGWLLWFLDCLSHAIKASTSTVDSVLIKARLWQKAAQYTVTDTQRKMLSLLLEDFKGNLSSSKWAKICKVSQDTAIREIKDLVQKGLLEQKGQGRSTHYVLKHPSEVL</sequence>
<dbReference type="Gene3D" id="1.10.10.10">
    <property type="entry name" value="Winged helix-like DNA-binding domain superfamily/Winged helix DNA-binding domain"/>
    <property type="match status" value="1"/>
</dbReference>
<proteinExistence type="predicted"/>
<keyword evidence="5" id="KW-1185">Reference proteome</keyword>
<dbReference type="PANTHER" id="PTHR13504">
    <property type="entry name" value="FIDO DOMAIN-CONTAINING PROTEIN DDB_G0283145"/>
    <property type="match status" value="1"/>
</dbReference>
<comment type="caution">
    <text evidence="4">The sequence shown here is derived from an EMBL/GenBank/DDBJ whole genome shotgun (WGS) entry which is preliminary data.</text>
</comment>
<dbReference type="InterPro" id="IPR036390">
    <property type="entry name" value="WH_DNA-bd_sf"/>
</dbReference>
<organism evidence="4 5">
    <name type="scientific">Sphaerochaeta halotolerans</name>
    <dbReference type="NCBI Taxonomy" id="2293840"/>
    <lineage>
        <taxon>Bacteria</taxon>
        <taxon>Pseudomonadati</taxon>
        <taxon>Spirochaetota</taxon>
        <taxon>Spirochaetia</taxon>
        <taxon>Spirochaetales</taxon>
        <taxon>Sphaerochaetaceae</taxon>
        <taxon>Sphaerochaeta</taxon>
    </lineage>
</organism>